<dbReference type="InterPro" id="IPR003305">
    <property type="entry name" value="CenC_carb-bd"/>
</dbReference>
<evidence type="ECO:0000256" key="5">
    <source>
        <dbReference type="ARBA" id="ARBA00022801"/>
    </source>
</evidence>
<evidence type="ECO:0000256" key="6">
    <source>
        <dbReference type="ARBA" id="ARBA00023295"/>
    </source>
</evidence>
<evidence type="ECO:0000256" key="2">
    <source>
        <dbReference type="ARBA" id="ARBA00007495"/>
    </source>
</evidence>
<dbReference type="Gene3D" id="2.60.120.260">
    <property type="entry name" value="Galactose-binding domain-like"/>
    <property type="match status" value="1"/>
</dbReference>
<keyword evidence="5" id="KW-0378">Hydrolase</keyword>
<dbReference type="InterPro" id="IPR044846">
    <property type="entry name" value="GH10"/>
</dbReference>
<evidence type="ECO:0000256" key="3">
    <source>
        <dbReference type="ARBA" id="ARBA00012590"/>
    </source>
</evidence>
<accession>A0ABY7AT58</accession>
<evidence type="ECO:0000256" key="1">
    <source>
        <dbReference type="ARBA" id="ARBA00000681"/>
    </source>
</evidence>
<gene>
    <name evidence="8" type="ORF">OLW01_16970</name>
</gene>
<comment type="similarity">
    <text evidence="2">Belongs to the glycosyl hydrolase 10 (cellulase F) family.</text>
</comment>
<keyword evidence="9" id="KW-1185">Reference proteome</keyword>
<keyword evidence="4" id="KW-0624">Polysaccharide degradation</keyword>
<keyword evidence="6" id="KW-0326">Glycosidase</keyword>
<dbReference type="EC" id="3.2.1.8" evidence="3"/>
<sequence>MPELEPNDNESETNDPVELINNSGFEANNTAPWFGHGETQVELESAHVYQGLYSAKATARTDNWNGIAHTVTLEAGKTYLMSAYVKLANAELDKASLSVKLTDDAGDHYNSAAYQVEVNNTNWTLLTGEYTHTVDGTDAGTYIYIEGTASGVEYYIDNISVTKKR</sequence>
<keyword evidence="4" id="KW-0858">Xylan degradation</keyword>
<evidence type="ECO:0000256" key="4">
    <source>
        <dbReference type="ARBA" id="ARBA00022651"/>
    </source>
</evidence>
<dbReference type="PANTHER" id="PTHR31490">
    <property type="entry name" value="GLYCOSYL HYDROLASE"/>
    <property type="match status" value="1"/>
</dbReference>
<comment type="catalytic activity">
    <reaction evidence="1">
        <text>Endohydrolysis of (1-&gt;4)-beta-D-xylosidic linkages in xylans.</text>
        <dbReference type="EC" id="3.2.1.8"/>
    </reaction>
</comment>
<evidence type="ECO:0000313" key="9">
    <source>
        <dbReference type="Proteomes" id="UP001163726"/>
    </source>
</evidence>
<name>A0ABY7AT58_9ALTE</name>
<keyword evidence="8" id="KW-0614">Plasmid</keyword>
<geneLocation type="plasmid" evidence="8 9">
    <name>pCadTS8_2</name>
</geneLocation>
<proteinExistence type="inferred from homology"/>
<dbReference type="PANTHER" id="PTHR31490:SF88">
    <property type="entry name" value="BETA-XYLANASE"/>
    <property type="match status" value="1"/>
</dbReference>
<dbReference type="EMBL" id="CP109967">
    <property type="protein sequence ID" value="WAJ72495.1"/>
    <property type="molecule type" value="Genomic_DNA"/>
</dbReference>
<keyword evidence="4" id="KW-0119">Carbohydrate metabolism</keyword>
<dbReference type="Pfam" id="PF02018">
    <property type="entry name" value="CBM_4_9"/>
    <property type="match status" value="1"/>
</dbReference>
<evidence type="ECO:0000313" key="8">
    <source>
        <dbReference type="EMBL" id="WAJ72495.1"/>
    </source>
</evidence>
<dbReference type="Proteomes" id="UP001163726">
    <property type="component" value="Plasmid pCadTS8_2"/>
</dbReference>
<feature type="domain" description="CBM-cenC" evidence="7">
    <location>
        <begin position="18"/>
        <end position="149"/>
    </location>
</feature>
<organism evidence="8 9">
    <name type="scientific">Catenovulum adriaticum</name>
    <dbReference type="NCBI Taxonomy" id="2984846"/>
    <lineage>
        <taxon>Bacteria</taxon>
        <taxon>Pseudomonadati</taxon>
        <taxon>Pseudomonadota</taxon>
        <taxon>Gammaproteobacteria</taxon>
        <taxon>Alteromonadales</taxon>
        <taxon>Alteromonadaceae</taxon>
        <taxon>Catenovulum</taxon>
    </lineage>
</organism>
<dbReference type="InterPro" id="IPR008979">
    <property type="entry name" value="Galactose-bd-like_sf"/>
</dbReference>
<reference evidence="8" key="1">
    <citation type="submission" date="2022-10" db="EMBL/GenBank/DDBJ databases">
        <title>Catenovulum adriacola sp. nov. isolated in the Harbour of Susak.</title>
        <authorList>
            <person name="Schoch T."/>
            <person name="Reich S.J."/>
            <person name="Stoeferle S."/>
            <person name="Flaiz M."/>
            <person name="Kazda M."/>
            <person name="Riedel C.U."/>
            <person name="Duerre P."/>
        </authorList>
    </citation>
    <scope>NUCLEOTIDE SEQUENCE</scope>
    <source>
        <strain evidence="8">TS8</strain>
        <plasmid evidence="8">pCadTS8_2</plasmid>
    </source>
</reference>
<evidence type="ECO:0000259" key="7">
    <source>
        <dbReference type="Pfam" id="PF02018"/>
    </source>
</evidence>
<dbReference type="SUPFAM" id="SSF49785">
    <property type="entry name" value="Galactose-binding domain-like"/>
    <property type="match status" value="1"/>
</dbReference>
<protein>
    <recommendedName>
        <fullName evidence="3">endo-1,4-beta-xylanase</fullName>
        <ecNumber evidence="3">3.2.1.8</ecNumber>
    </recommendedName>
</protein>